<dbReference type="SMART" id="SM00666">
    <property type="entry name" value="PB1"/>
    <property type="match status" value="1"/>
</dbReference>
<evidence type="ECO:0000256" key="4">
    <source>
        <dbReference type="SAM" id="Phobius"/>
    </source>
</evidence>
<dbReference type="InterPro" id="IPR002182">
    <property type="entry name" value="NB-ARC"/>
</dbReference>
<dbReference type="InterPro" id="IPR000270">
    <property type="entry name" value="PB1_dom"/>
</dbReference>
<dbReference type="RefSeq" id="XP_025618084.1">
    <property type="nucleotide sequence ID" value="XM_025762299.3"/>
</dbReference>
<evidence type="ECO:0000256" key="3">
    <source>
        <dbReference type="ARBA" id="ARBA00023027"/>
    </source>
</evidence>
<dbReference type="PANTHER" id="PTHR11017:SF243">
    <property type="entry name" value="ADP-RIBOSYL CYCLASE_CYCLIC ADP-RIBOSE HYDROLASE"/>
    <property type="match status" value="1"/>
</dbReference>
<dbReference type="PRINTS" id="PR00364">
    <property type="entry name" value="DISEASERSIST"/>
</dbReference>
<keyword evidence="3" id="KW-0520">NAD</keyword>
<feature type="domain" description="TIR" evidence="5">
    <location>
        <begin position="133"/>
        <end position="292"/>
    </location>
</feature>
<keyword evidence="1" id="KW-0433">Leucine-rich repeat</keyword>
<dbReference type="PANTHER" id="PTHR11017">
    <property type="entry name" value="LEUCINE-RICH REPEAT-CONTAINING PROTEIN"/>
    <property type="match status" value="1"/>
</dbReference>
<evidence type="ECO:0000256" key="1">
    <source>
        <dbReference type="ARBA" id="ARBA00022614"/>
    </source>
</evidence>
<dbReference type="Pfam" id="PF00564">
    <property type="entry name" value="PB1"/>
    <property type="match status" value="1"/>
</dbReference>
<dbReference type="InterPro" id="IPR042197">
    <property type="entry name" value="Apaf_helical"/>
</dbReference>
<dbReference type="InterPro" id="IPR000157">
    <property type="entry name" value="TIR_dom"/>
</dbReference>
<dbReference type="FunFam" id="3.40.50.10140:FF:000007">
    <property type="entry name" value="Disease resistance protein (TIR-NBS-LRR class)"/>
    <property type="match status" value="1"/>
</dbReference>
<dbReference type="InterPro" id="IPR035897">
    <property type="entry name" value="Toll_tir_struct_dom_sf"/>
</dbReference>
<keyword evidence="2" id="KW-0677">Repeat</keyword>
<organism evidence="6">
    <name type="scientific">Arachis hypogaea</name>
    <name type="common">Peanut</name>
    <dbReference type="NCBI Taxonomy" id="3818"/>
    <lineage>
        <taxon>Eukaryota</taxon>
        <taxon>Viridiplantae</taxon>
        <taxon>Streptophyta</taxon>
        <taxon>Embryophyta</taxon>
        <taxon>Tracheophyta</taxon>
        <taxon>Spermatophyta</taxon>
        <taxon>Magnoliopsida</taxon>
        <taxon>eudicotyledons</taxon>
        <taxon>Gunneridae</taxon>
        <taxon>Pentapetalae</taxon>
        <taxon>rosids</taxon>
        <taxon>fabids</taxon>
        <taxon>Fabales</taxon>
        <taxon>Fabaceae</taxon>
        <taxon>Papilionoideae</taxon>
        <taxon>50 kb inversion clade</taxon>
        <taxon>dalbergioids sensu lato</taxon>
        <taxon>Dalbergieae</taxon>
        <taxon>Pterocarpus clade</taxon>
        <taxon>Arachis</taxon>
    </lineage>
</organism>
<dbReference type="InterPro" id="IPR027417">
    <property type="entry name" value="P-loop_NTPase"/>
</dbReference>
<dbReference type="SUPFAM" id="SSF52540">
    <property type="entry name" value="P-loop containing nucleoside triphosphate hydrolases"/>
    <property type="match status" value="1"/>
</dbReference>
<dbReference type="Pfam" id="PF01582">
    <property type="entry name" value="TIR"/>
    <property type="match status" value="1"/>
</dbReference>
<dbReference type="Gramene" id="arahy.Tifrunner.gnm2.ann2.Ah09g069500.1">
    <property type="protein sequence ID" value="arahy.Tifrunner.gnm2.ann2.Ah09g069500.1-CDS"/>
    <property type="gene ID" value="arahy.Tifrunner.gnm2.ann2.Ah09g069500"/>
</dbReference>
<protein>
    <submittedName>
        <fullName evidence="6">Resistance protein</fullName>
    </submittedName>
</protein>
<dbReference type="InterPro" id="IPR044974">
    <property type="entry name" value="Disease_R_plants"/>
</dbReference>
<dbReference type="GO" id="GO:0007165">
    <property type="term" value="P:signal transduction"/>
    <property type="evidence" value="ECO:0007669"/>
    <property type="project" value="InterPro"/>
</dbReference>
<keyword evidence="4" id="KW-0472">Membrane</keyword>
<dbReference type="KEGG" id="ahf:112710176"/>
<dbReference type="InterPro" id="IPR058192">
    <property type="entry name" value="WHD_ROQ1-like"/>
</dbReference>
<name>A0A290FZV6_ARAHY</name>
<dbReference type="SUPFAM" id="SSF52200">
    <property type="entry name" value="Toll/Interleukin receptor TIR domain"/>
    <property type="match status" value="1"/>
</dbReference>
<dbReference type="SUPFAM" id="SSF54277">
    <property type="entry name" value="CAD &amp; PB1 domains"/>
    <property type="match status" value="1"/>
</dbReference>
<dbReference type="AlphaFoldDB" id="A0A290FZV6"/>
<evidence type="ECO:0000256" key="2">
    <source>
        <dbReference type="ARBA" id="ARBA00022737"/>
    </source>
</evidence>
<dbReference type="GO" id="GO:0006952">
    <property type="term" value="P:defense response"/>
    <property type="evidence" value="ECO:0007669"/>
    <property type="project" value="InterPro"/>
</dbReference>
<dbReference type="SMART" id="SM00255">
    <property type="entry name" value="TIR"/>
    <property type="match status" value="1"/>
</dbReference>
<feature type="non-terminal residue" evidence="6">
    <location>
        <position position="643"/>
    </location>
</feature>
<dbReference type="Gene3D" id="1.10.8.430">
    <property type="entry name" value="Helical domain of apoptotic protease-activating factors"/>
    <property type="match status" value="1"/>
</dbReference>
<dbReference type="Gene3D" id="3.40.50.300">
    <property type="entry name" value="P-loop containing nucleotide triphosphate hydrolases"/>
    <property type="match status" value="1"/>
</dbReference>
<evidence type="ECO:0000313" key="6">
    <source>
        <dbReference type="EMBL" id="ATB52899.1"/>
    </source>
</evidence>
<sequence length="643" mass="73474">MEIREAKFLCSYGGEIKPRGRNNKLAYIDGTNKLLYVDRRIDFTAMVSKISSLFDGASNRDNFFKYQVPGSDDLNALVSVTNDRDLHNMMLEFDQLYRDSPRFARMRLFLFPNPNKPLDSVKPNSNRLSSNLWKYDVFISFRGKDIRTGFSSHLVEALNQNQIKTFIDDELHKGDCILDSLTRAIENSSISVIILSENFVTSSWCLHELLKIMECGRKVIPVFYGVDPSDVRKQLVSFNEKFKSHLQSDINNLLKWMEALAKIADLDGWDSGSCRDDFELVEKIVKDILRELNNHCLHKDVKSLVGVDKNHEKLEMLLSSVPDEQTGIIGICGMGGLGKTTLARLLYQELSHQYEGSCFLGNVRERSEKYGRGLDELRNQLYLELLQGKDCENTMANTTSKCRLSRQRNFIVLDDVSSSKQLEYLAGDLQCYGAGSRIIVITRDKSVLKKGVEKFHQMEVLDFQDSLILFSLNAFNQDYPKRGYQELSWKAVTYCKGVPLALKVLGSFLCSKSETEWDNVLQKLEKNPNAAIQNVLRLSCNGSDYQGNHIVLDIASVFKGEQKEQLVNVFDSCSFYTARGMSSLLDEALIAMFDHFGLSHVLYKKWGRESFVRELSRIVKVIAICGMLVMLVMFWKIIRRVFN</sequence>
<dbReference type="OrthoDB" id="1659331at2759"/>
<proteinExistence type="evidence at transcript level"/>
<dbReference type="GO" id="GO:0043531">
    <property type="term" value="F:ADP binding"/>
    <property type="evidence" value="ECO:0007669"/>
    <property type="project" value="InterPro"/>
</dbReference>
<dbReference type="Pfam" id="PF00931">
    <property type="entry name" value="NB-ARC"/>
    <property type="match status" value="1"/>
</dbReference>
<dbReference type="SMR" id="A0A290FZV6"/>
<dbReference type="PROSITE" id="PS50104">
    <property type="entry name" value="TIR"/>
    <property type="match status" value="1"/>
</dbReference>
<accession>A0A290FZV6</accession>
<dbReference type="GeneID" id="112710176"/>
<dbReference type="Pfam" id="PF23282">
    <property type="entry name" value="WHD_ROQ1"/>
    <property type="match status" value="1"/>
</dbReference>
<keyword evidence="4" id="KW-1133">Transmembrane helix</keyword>
<dbReference type="Gene3D" id="3.40.50.10140">
    <property type="entry name" value="Toll/interleukin-1 receptor homology (TIR) domain"/>
    <property type="match status" value="1"/>
</dbReference>
<dbReference type="EMBL" id="KX925607">
    <property type="protein sequence ID" value="ATB52899.1"/>
    <property type="molecule type" value="mRNA"/>
</dbReference>
<reference evidence="6" key="1">
    <citation type="submission" date="2016-09" db="EMBL/GenBank/DDBJ databases">
        <title>Functional Resistance-Gene Candidates Associated with Leaf Spot Infection in Cultivated Peanut.</title>
        <authorList>
            <person name="Dang P.M."/>
            <person name="Lamb M.C."/>
            <person name="Chen C.Y."/>
        </authorList>
    </citation>
    <scope>NUCLEOTIDE SEQUENCE</scope>
</reference>
<dbReference type="CDD" id="cd06410">
    <property type="entry name" value="PB1_UP2"/>
    <property type="match status" value="1"/>
</dbReference>
<keyword evidence="4" id="KW-0812">Transmembrane</keyword>
<feature type="non-terminal residue" evidence="6">
    <location>
        <position position="1"/>
    </location>
</feature>
<evidence type="ECO:0000259" key="5">
    <source>
        <dbReference type="PROSITE" id="PS50104"/>
    </source>
</evidence>
<feature type="transmembrane region" description="Helical" evidence="4">
    <location>
        <begin position="618"/>
        <end position="638"/>
    </location>
</feature>